<gene>
    <name evidence="2" type="ordered locus">Snas_3481</name>
</gene>
<keyword evidence="3" id="KW-1185">Reference proteome</keyword>
<evidence type="ECO:0000313" key="3">
    <source>
        <dbReference type="Proteomes" id="UP000000844"/>
    </source>
</evidence>
<organism evidence="2 3">
    <name type="scientific">Stackebrandtia nassauensis (strain DSM 44728 / CIP 108903 / NRRL B-16338 / NBRC 102104 / LLR-40K-21)</name>
    <dbReference type="NCBI Taxonomy" id="446470"/>
    <lineage>
        <taxon>Bacteria</taxon>
        <taxon>Bacillati</taxon>
        <taxon>Actinomycetota</taxon>
        <taxon>Actinomycetes</taxon>
        <taxon>Glycomycetales</taxon>
        <taxon>Glycomycetaceae</taxon>
        <taxon>Stackebrandtia</taxon>
    </lineage>
</organism>
<protein>
    <submittedName>
        <fullName evidence="2">Uncharacterized protein</fullName>
    </submittedName>
</protein>
<dbReference type="KEGG" id="sna:Snas_3481"/>
<dbReference type="EMBL" id="CP001778">
    <property type="protein sequence ID" value="ADD43144.1"/>
    <property type="molecule type" value="Genomic_DNA"/>
</dbReference>
<evidence type="ECO:0000313" key="2">
    <source>
        <dbReference type="EMBL" id="ADD43144.1"/>
    </source>
</evidence>
<name>D3PVN0_STANL</name>
<evidence type="ECO:0000256" key="1">
    <source>
        <dbReference type="SAM" id="MobiDB-lite"/>
    </source>
</evidence>
<dbReference type="Proteomes" id="UP000000844">
    <property type="component" value="Chromosome"/>
</dbReference>
<sequence length="624" mass="66724">MLAAGGAFAFAETDNAAEASPSPPDSRVVTLPTGDIVSVSPDGGMVWRPAKDREDIGLINPPAHDGSGDVVAIPTDRVDDIKNGKEDPRRYNVSELLRSGVSDAAKASRLSSKPYGTFAPKGDAPKSKSDKDSKVTITITDQSGAVPRDCTVDYVNVADGTSDEIELGTNCKGSVSLPPGQYDFLSWAGGESGDVQGVTTAKVKNSPLDVAIDGTKSKEVTYKVDQAAQLGEQSVKVSMMPEKGDGLIVGVDAPAGRKQFVIPTGKSDHTIGIQATPHLVGTDNANPYTYDLDFYQTDGIPAKPVFTARDGDLAKVTRTFDGLATTEPTNGCNWSYRKGASHFSYCQPREQKWQTQRTEYLTPGKDITWHADTVIGDYASEKYVQASSTSTFKAGPSERVTGQAPLSFNVGGSGTQPLVVRDGDKLYANMPFLDNADSKEYIVDYNSIKGTAVLKRDGKEVARKDLKVSGFELTLPKKDSGRYTLSVKSTHSDSYTPLATKSAVKWEFKSKPTTKPVPLPVSAVAFDAEGVSNGYADVSKPQKFTLDYQAQQGAKDTKLKKLVFEVSYDDGKTWTKVDTKVDGDSATGELKHPADATFVSVRATATDDAGNTVTHSTVHTHGLK</sequence>
<feature type="region of interest" description="Disordered" evidence="1">
    <location>
        <begin position="12"/>
        <end position="35"/>
    </location>
</feature>
<dbReference type="HOGENOM" id="CLU_425723_0_0_11"/>
<reference evidence="2 3" key="1">
    <citation type="journal article" date="2009" name="Stand. Genomic Sci.">
        <title>Complete genome sequence of Stackebrandtia nassauensis type strain (LLR-40K-21).</title>
        <authorList>
            <person name="Munk C."/>
            <person name="Lapidus A."/>
            <person name="Copeland A."/>
            <person name="Jando M."/>
            <person name="Mayilraj S."/>
            <person name="Glavina Del Rio T."/>
            <person name="Nolan M."/>
            <person name="Chen F."/>
            <person name="Lucas S."/>
            <person name="Tice H."/>
            <person name="Cheng J.F."/>
            <person name="Han C."/>
            <person name="Detter J.C."/>
            <person name="Bruce D."/>
            <person name="Goodwin L."/>
            <person name="Chain P."/>
            <person name="Pitluck S."/>
            <person name="Goker M."/>
            <person name="Ovchinikova G."/>
            <person name="Pati A."/>
            <person name="Ivanova N."/>
            <person name="Mavromatis K."/>
            <person name="Chen A."/>
            <person name="Palaniappan K."/>
            <person name="Land M."/>
            <person name="Hauser L."/>
            <person name="Chang Y.J."/>
            <person name="Jeffries C.D."/>
            <person name="Bristow J."/>
            <person name="Eisen J.A."/>
            <person name="Markowitz V."/>
            <person name="Hugenholtz P."/>
            <person name="Kyrpides N.C."/>
            <person name="Klenk H.P."/>
        </authorList>
    </citation>
    <scope>NUCLEOTIDE SEQUENCE [LARGE SCALE GENOMIC DNA]</scope>
    <source>
        <strain evidence="3">DSM 44728 / CIP 108903 / NRRL B-16338 / NBRC 102104 / LLR-40K-21</strain>
    </source>
</reference>
<dbReference type="AlphaFoldDB" id="D3PVN0"/>
<accession>D3PVN0</accession>
<dbReference type="STRING" id="446470.Snas_3481"/>
<feature type="region of interest" description="Disordered" evidence="1">
    <location>
        <begin position="103"/>
        <end position="134"/>
    </location>
</feature>
<feature type="compositionally biased region" description="Basic and acidic residues" evidence="1">
    <location>
        <begin position="123"/>
        <end position="134"/>
    </location>
</feature>
<proteinExistence type="predicted"/>
<dbReference type="eggNOG" id="COG1404">
    <property type="taxonomic scope" value="Bacteria"/>
</dbReference>